<evidence type="ECO:0000313" key="1">
    <source>
        <dbReference type="EMBL" id="THU76852.1"/>
    </source>
</evidence>
<gene>
    <name evidence="1" type="ORF">K435DRAFT_127437</name>
</gene>
<dbReference type="EMBL" id="ML180683">
    <property type="protein sequence ID" value="THU76852.1"/>
    <property type="molecule type" value="Genomic_DNA"/>
</dbReference>
<sequence length="116" mass="14109">MPGPSLSEDNSERELRNQLSGMVFISYLSLNPISCYEGMSTREWLCLAWMSRKVWFTRYSRPRCLVSRKSHRIRREYQSKVQRRRQRSWMRFRAERRRISWGGKPVIVYGYHSRVC</sequence>
<keyword evidence="2" id="KW-1185">Reference proteome</keyword>
<organism evidence="1 2">
    <name type="scientific">Dendrothele bispora (strain CBS 962.96)</name>
    <dbReference type="NCBI Taxonomy" id="1314807"/>
    <lineage>
        <taxon>Eukaryota</taxon>
        <taxon>Fungi</taxon>
        <taxon>Dikarya</taxon>
        <taxon>Basidiomycota</taxon>
        <taxon>Agaricomycotina</taxon>
        <taxon>Agaricomycetes</taxon>
        <taxon>Agaricomycetidae</taxon>
        <taxon>Agaricales</taxon>
        <taxon>Agaricales incertae sedis</taxon>
        <taxon>Dendrothele</taxon>
    </lineage>
</organism>
<reference evidence="1 2" key="1">
    <citation type="journal article" date="2019" name="Nat. Ecol. Evol.">
        <title>Megaphylogeny resolves global patterns of mushroom evolution.</title>
        <authorList>
            <person name="Varga T."/>
            <person name="Krizsan K."/>
            <person name="Foldi C."/>
            <person name="Dima B."/>
            <person name="Sanchez-Garcia M."/>
            <person name="Sanchez-Ramirez S."/>
            <person name="Szollosi G.J."/>
            <person name="Szarkandi J.G."/>
            <person name="Papp V."/>
            <person name="Albert L."/>
            <person name="Andreopoulos W."/>
            <person name="Angelini C."/>
            <person name="Antonin V."/>
            <person name="Barry K.W."/>
            <person name="Bougher N.L."/>
            <person name="Buchanan P."/>
            <person name="Buyck B."/>
            <person name="Bense V."/>
            <person name="Catcheside P."/>
            <person name="Chovatia M."/>
            <person name="Cooper J."/>
            <person name="Damon W."/>
            <person name="Desjardin D."/>
            <person name="Finy P."/>
            <person name="Geml J."/>
            <person name="Haridas S."/>
            <person name="Hughes K."/>
            <person name="Justo A."/>
            <person name="Karasinski D."/>
            <person name="Kautmanova I."/>
            <person name="Kiss B."/>
            <person name="Kocsube S."/>
            <person name="Kotiranta H."/>
            <person name="LaButti K.M."/>
            <person name="Lechner B.E."/>
            <person name="Liimatainen K."/>
            <person name="Lipzen A."/>
            <person name="Lukacs Z."/>
            <person name="Mihaltcheva S."/>
            <person name="Morgado L.N."/>
            <person name="Niskanen T."/>
            <person name="Noordeloos M.E."/>
            <person name="Ohm R.A."/>
            <person name="Ortiz-Santana B."/>
            <person name="Ovrebo C."/>
            <person name="Racz N."/>
            <person name="Riley R."/>
            <person name="Savchenko A."/>
            <person name="Shiryaev A."/>
            <person name="Soop K."/>
            <person name="Spirin V."/>
            <person name="Szebenyi C."/>
            <person name="Tomsovsky M."/>
            <person name="Tulloss R.E."/>
            <person name="Uehling J."/>
            <person name="Grigoriev I.V."/>
            <person name="Vagvolgyi C."/>
            <person name="Papp T."/>
            <person name="Martin F.M."/>
            <person name="Miettinen O."/>
            <person name="Hibbett D.S."/>
            <person name="Nagy L.G."/>
        </authorList>
    </citation>
    <scope>NUCLEOTIDE SEQUENCE [LARGE SCALE GENOMIC DNA]</scope>
    <source>
        <strain evidence="1 2">CBS 962.96</strain>
    </source>
</reference>
<proteinExistence type="predicted"/>
<evidence type="ECO:0000313" key="2">
    <source>
        <dbReference type="Proteomes" id="UP000297245"/>
    </source>
</evidence>
<dbReference type="Proteomes" id="UP000297245">
    <property type="component" value="Unassembled WGS sequence"/>
</dbReference>
<protein>
    <submittedName>
        <fullName evidence="1">Uncharacterized protein</fullName>
    </submittedName>
</protein>
<accession>A0A4S8KMP3</accession>
<name>A0A4S8KMP3_DENBC</name>
<dbReference type="AlphaFoldDB" id="A0A4S8KMP3"/>